<feature type="compositionally biased region" description="Low complexity" evidence="1">
    <location>
        <begin position="101"/>
        <end position="113"/>
    </location>
</feature>
<evidence type="ECO:0000313" key="2">
    <source>
        <dbReference type="EMBL" id="ALG70011.1"/>
    </source>
</evidence>
<protein>
    <recommendedName>
        <fullName evidence="4">RNA polymerase sigma factor 70 region 1.1 domain-containing protein</fullName>
    </recommendedName>
</protein>
<keyword evidence="3" id="KW-1185">Reference proteome</keyword>
<dbReference type="EMBL" id="CP012401">
    <property type="protein sequence ID" value="ALG70011.1"/>
    <property type="molecule type" value="Genomic_DNA"/>
</dbReference>
<name>A0AAC8VVK1_9PROT</name>
<evidence type="ECO:0000256" key="1">
    <source>
        <dbReference type="SAM" id="MobiDB-lite"/>
    </source>
</evidence>
<dbReference type="AlphaFoldDB" id="A0AAC8VVK1"/>
<dbReference type="RefSeq" id="WP_045581618.1">
    <property type="nucleotide sequence ID" value="NZ_CP012401.1"/>
</dbReference>
<dbReference type="KEGG" id="ati:AL072_02720"/>
<accession>A0AAC8VVK1</accession>
<reference evidence="3" key="1">
    <citation type="submission" date="2015-08" db="EMBL/GenBank/DDBJ databases">
        <title>Complete Genome Sequence of Azospirillum thiophilum BV-S.</title>
        <authorList>
            <person name="Fomenkov A."/>
            <person name="Vincze T."/>
            <person name="Grabovich M."/>
            <person name="Dubinina G."/>
            <person name="Orlova M."/>
            <person name="Belousova E."/>
            <person name="Roberts R.J."/>
        </authorList>
    </citation>
    <scope>NUCLEOTIDE SEQUENCE [LARGE SCALE GENOMIC DNA]</scope>
    <source>
        <strain evidence="3">BV-S</strain>
    </source>
</reference>
<dbReference type="Proteomes" id="UP000069935">
    <property type="component" value="Chromosome 1"/>
</dbReference>
<gene>
    <name evidence="2" type="ORF">AL072_02720</name>
</gene>
<feature type="region of interest" description="Disordered" evidence="1">
    <location>
        <begin position="101"/>
        <end position="131"/>
    </location>
</feature>
<proteinExistence type="predicted"/>
<organism evidence="2 3">
    <name type="scientific">Azospirillum thiophilum</name>
    <dbReference type="NCBI Taxonomy" id="528244"/>
    <lineage>
        <taxon>Bacteria</taxon>
        <taxon>Pseudomonadati</taxon>
        <taxon>Pseudomonadota</taxon>
        <taxon>Alphaproteobacteria</taxon>
        <taxon>Rhodospirillales</taxon>
        <taxon>Azospirillaceae</taxon>
        <taxon>Azospirillum</taxon>
    </lineage>
</organism>
<evidence type="ECO:0008006" key="4">
    <source>
        <dbReference type="Google" id="ProtNLM"/>
    </source>
</evidence>
<evidence type="ECO:0000313" key="3">
    <source>
        <dbReference type="Proteomes" id="UP000069935"/>
    </source>
</evidence>
<reference evidence="2 3" key="2">
    <citation type="journal article" date="2016" name="Genome Announc.">
        <title>Complete Genome Sequence of a Strain of Azospirillum thiophilum Isolated from a Sulfide Spring.</title>
        <authorList>
            <person name="Fomenkov A."/>
            <person name="Vincze T."/>
            <person name="Grabovich M."/>
            <person name="Anton B.P."/>
            <person name="Dubinina G."/>
            <person name="Orlova M."/>
            <person name="Belousova E."/>
            <person name="Roberts R.J."/>
        </authorList>
    </citation>
    <scope>NUCLEOTIDE SEQUENCE [LARGE SCALE GENOMIC DNA]</scope>
    <source>
        <strain evidence="2 3">BV-S</strain>
    </source>
</reference>
<sequence>MASAAPGTTTADTRLVESLIDQGRRTGNRLSAEALGAILPVDSMTPEETAAVIERVEAAGIEVELDDSRLMHGRPNPALARPAGDYRRGDGVVDMASPAAPAVSAPGAAPSRHGWADDIADGHAGGHGKAPTWQRNGVEMLPLASVAVVAVVLIALLG</sequence>